<reference evidence="1" key="1">
    <citation type="submission" date="2021-02" db="EMBL/GenBank/DDBJ databases">
        <authorList>
            <person name="Nowell W R."/>
        </authorList>
    </citation>
    <scope>NUCLEOTIDE SEQUENCE</scope>
</reference>
<evidence type="ECO:0000313" key="1">
    <source>
        <dbReference type="EMBL" id="CAF4730068.1"/>
    </source>
</evidence>
<gene>
    <name evidence="1" type="ORF">SMN809_LOCUS44227</name>
</gene>
<dbReference type="AlphaFoldDB" id="A0A8S3AQK4"/>
<feature type="non-terminal residue" evidence="1">
    <location>
        <position position="1"/>
    </location>
</feature>
<feature type="non-terminal residue" evidence="1">
    <location>
        <position position="57"/>
    </location>
</feature>
<organism evidence="1 2">
    <name type="scientific">Rotaria magnacalcarata</name>
    <dbReference type="NCBI Taxonomy" id="392030"/>
    <lineage>
        <taxon>Eukaryota</taxon>
        <taxon>Metazoa</taxon>
        <taxon>Spiralia</taxon>
        <taxon>Gnathifera</taxon>
        <taxon>Rotifera</taxon>
        <taxon>Eurotatoria</taxon>
        <taxon>Bdelloidea</taxon>
        <taxon>Philodinida</taxon>
        <taxon>Philodinidae</taxon>
        <taxon>Rotaria</taxon>
    </lineage>
</organism>
<evidence type="ECO:0000313" key="2">
    <source>
        <dbReference type="Proteomes" id="UP000676336"/>
    </source>
</evidence>
<dbReference type="GO" id="GO:0009166">
    <property type="term" value="P:nucleotide catabolic process"/>
    <property type="evidence" value="ECO:0007669"/>
    <property type="project" value="InterPro"/>
</dbReference>
<proteinExistence type="predicted"/>
<dbReference type="Proteomes" id="UP000676336">
    <property type="component" value="Unassembled WGS sequence"/>
</dbReference>
<dbReference type="EMBL" id="CAJOBI010132229">
    <property type="protein sequence ID" value="CAF4730068.1"/>
    <property type="molecule type" value="Genomic_DNA"/>
</dbReference>
<name>A0A8S3AQK4_9BILA</name>
<dbReference type="Gene3D" id="3.90.780.10">
    <property type="entry name" value="5'-Nucleotidase, C-terminal domain"/>
    <property type="match status" value="1"/>
</dbReference>
<sequence>YVPEREICSLPVGLNFDGRSTVIRSQQTHLTNALCNAMMNAANTTICVFNAGAIRLD</sequence>
<protein>
    <submittedName>
        <fullName evidence="1">Uncharacterized protein</fullName>
    </submittedName>
</protein>
<dbReference type="InterPro" id="IPR036907">
    <property type="entry name" value="5'-Nucleotdase_C_sf"/>
</dbReference>
<comment type="caution">
    <text evidence="1">The sequence shown here is derived from an EMBL/GenBank/DDBJ whole genome shotgun (WGS) entry which is preliminary data.</text>
</comment>
<accession>A0A8S3AQK4</accession>
<dbReference type="SUPFAM" id="SSF55816">
    <property type="entry name" value="5'-nucleotidase (syn. UDP-sugar hydrolase), C-terminal domain"/>
    <property type="match status" value="1"/>
</dbReference>
<dbReference type="GO" id="GO:0016787">
    <property type="term" value="F:hydrolase activity"/>
    <property type="evidence" value="ECO:0007669"/>
    <property type="project" value="InterPro"/>
</dbReference>